<protein>
    <submittedName>
        <fullName evidence="1">Uncharacterized protein</fullName>
    </submittedName>
</protein>
<keyword evidence="2" id="KW-1185">Reference proteome</keyword>
<name>A0A834X8R4_9FABA</name>
<proteinExistence type="predicted"/>
<comment type="caution">
    <text evidence="1">The sequence shown here is derived from an EMBL/GenBank/DDBJ whole genome shotgun (WGS) entry which is preliminary data.</text>
</comment>
<gene>
    <name evidence="1" type="ORF">G2W53_002607</name>
</gene>
<organism evidence="1 2">
    <name type="scientific">Senna tora</name>
    <dbReference type="NCBI Taxonomy" id="362788"/>
    <lineage>
        <taxon>Eukaryota</taxon>
        <taxon>Viridiplantae</taxon>
        <taxon>Streptophyta</taxon>
        <taxon>Embryophyta</taxon>
        <taxon>Tracheophyta</taxon>
        <taxon>Spermatophyta</taxon>
        <taxon>Magnoliopsida</taxon>
        <taxon>eudicotyledons</taxon>
        <taxon>Gunneridae</taxon>
        <taxon>Pentapetalae</taxon>
        <taxon>rosids</taxon>
        <taxon>fabids</taxon>
        <taxon>Fabales</taxon>
        <taxon>Fabaceae</taxon>
        <taxon>Caesalpinioideae</taxon>
        <taxon>Cassia clade</taxon>
        <taxon>Senna</taxon>
    </lineage>
</organism>
<dbReference type="EMBL" id="JAAIUW010000002">
    <property type="protein sequence ID" value="KAF7840309.1"/>
    <property type="molecule type" value="Genomic_DNA"/>
</dbReference>
<sequence length="108" mass="12327">MIKIIVYVINNSRRSLDLASLLFILDSSLVLPVVVFETPVGDFDCWKVDLFVGQIIHDGTTKPIFFRRGLIDNDKDAIYVEAEDEKRPVGKEREFERAEERVCLVGIA</sequence>
<dbReference type="Proteomes" id="UP000634136">
    <property type="component" value="Unassembled WGS sequence"/>
</dbReference>
<accession>A0A834X8R4</accession>
<dbReference type="AlphaFoldDB" id="A0A834X8R4"/>
<evidence type="ECO:0000313" key="2">
    <source>
        <dbReference type="Proteomes" id="UP000634136"/>
    </source>
</evidence>
<evidence type="ECO:0000313" key="1">
    <source>
        <dbReference type="EMBL" id="KAF7840309.1"/>
    </source>
</evidence>
<reference evidence="1" key="1">
    <citation type="submission" date="2020-09" db="EMBL/GenBank/DDBJ databases">
        <title>Genome-Enabled Discovery of Anthraquinone Biosynthesis in Senna tora.</title>
        <authorList>
            <person name="Kang S.-H."/>
            <person name="Pandey R.P."/>
            <person name="Lee C.-M."/>
            <person name="Sim J.-S."/>
            <person name="Jeong J.-T."/>
            <person name="Choi B.-S."/>
            <person name="Jung M."/>
            <person name="Ginzburg D."/>
            <person name="Zhao K."/>
            <person name="Won S.Y."/>
            <person name="Oh T.-J."/>
            <person name="Yu Y."/>
            <person name="Kim N.-H."/>
            <person name="Lee O.R."/>
            <person name="Lee T.-H."/>
            <person name="Bashyal P."/>
            <person name="Kim T.-S."/>
            <person name="Lee W.-H."/>
            <person name="Kawkins C."/>
            <person name="Kim C.-K."/>
            <person name="Kim J.S."/>
            <person name="Ahn B.O."/>
            <person name="Rhee S.Y."/>
            <person name="Sohng J.K."/>
        </authorList>
    </citation>
    <scope>NUCLEOTIDE SEQUENCE</scope>
    <source>
        <tissue evidence="1">Leaf</tissue>
    </source>
</reference>